<dbReference type="OrthoDB" id="206201at2759"/>
<dbReference type="Pfam" id="PF24476">
    <property type="entry name" value="DUF7580"/>
    <property type="match status" value="1"/>
</dbReference>
<evidence type="ECO:0000256" key="3">
    <source>
        <dbReference type="ARBA" id="ARBA00022825"/>
    </source>
</evidence>
<evidence type="ECO:0000313" key="7">
    <source>
        <dbReference type="Proteomes" id="UP000030651"/>
    </source>
</evidence>
<dbReference type="InterPro" id="IPR056002">
    <property type="entry name" value="DUF7580"/>
</dbReference>
<dbReference type="GeneID" id="19276332"/>
<evidence type="ECO:0000256" key="1">
    <source>
        <dbReference type="ARBA" id="ARBA00022670"/>
    </source>
</evidence>
<organism evidence="6 7">
    <name type="scientific">Pestalotiopsis fici (strain W106-1 / CGMCC3.15140)</name>
    <dbReference type="NCBI Taxonomy" id="1229662"/>
    <lineage>
        <taxon>Eukaryota</taxon>
        <taxon>Fungi</taxon>
        <taxon>Dikarya</taxon>
        <taxon>Ascomycota</taxon>
        <taxon>Pezizomycotina</taxon>
        <taxon>Sordariomycetes</taxon>
        <taxon>Xylariomycetidae</taxon>
        <taxon>Amphisphaeriales</taxon>
        <taxon>Sporocadaceae</taxon>
        <taxon>Pestalotiopsis</taxon>
    </lineage>
</organism>
<feature type="domain" description="Peptidase S8/S53" evidence="4">
    <location>
        <begin position="591"/>
        <end position="790"/>
    </location>
</feature>
<gene>
    <name evidence="6" type="ORF">PFICI_11319</name>
</gene>
<dbReference type="PANTHER" id="PTHR35186:SF4">
    <property type="entry name" value="PRION-INHIBITION AND PROPAGATION HELO DOMAIN-CONTAINING PROTEIN"/>
    <property type="match status" value="1"/>
</dbReference>
<evidence type="ECO:0000259" key="4">
    <source>
        <dbReference type="Pfam" id="PF00082"/>
    </source>
</evidence>
<keyword evidence="1" id="KW-0645">Protease</keyword>
<dbReference type="InterPro" id="IPR015500">
    <property type="entry name" value="Peptidase_S8_subtilisin-rel"/>
</dbReference>
<dbReference type="Gene3D" id="3.40.50.200">
    <property type="entry name" value="Peptidase S8/S53 domain"/>
    <property type="match status" value="1"/>
</dbReference>
<dbReference type="InterPro" id="IPR036852">
    <property type="entry name" value="Peptidase_S8/S53_dom_sf"/>
</dbReference>
<accession>W3WUB9</accession>
<dbReference type="KEGG" id="pfy:PFICI_11319"/>
<reference evidence="7" key="1">
    <citation type="journal article" date="2015" name="BMC Genomics">
        <title>Genomic and transcriptomic analysis of the endophytic fungus Pestalotiopsis fici reveals its lifestyle and high potential for synthesis of natural products.</title>
        <authorList>
            <person name="Wang X."/>
            <person name="Zhang X."/>
            <person name="Liu L."/>
            <person name="Xiang M."/>
            <person name="Wang W."/>
            <person name="Sun X."/>
            <person name="Che Y."/>
            <person name="Guo L."/>
            <person name="Liu G."/>
            <person name="Guo L."/>
            <person name="Wang C."/>
            <person name="Yin W.B."/>
            <person name="Stadler M."/>
            <person name="Zhang X."/>
            <person name="Liu X."/>
        </authorList>
    </citation>
    <scope>NUCLEOTIDE SEQUENCE [LARGE SCALE GENOMIC DNA]</scope>
    <source>
        <strain evidence="7">W106-1 / CGMCC3.15140</strain>
    </source>
</reference>
<evidence type="ECO:0000259" key="5">
    <source>
        <dbReference type="Pfam" id="PF24476"/>
    </source>
</evidence>
<keyword evidence="2" id="KW-0378">Hydrolase</keyword>
<dbReference type="GO" id="GO:0006508">
    <property type="term" value="P:proteolysis"/>
    <property type="evidence" value="ECO:0007669"/>
    <property type="project" value="UniProtKB-KW"/>
</dbReference>
<dbReference type="eggNOG" id="ENOG502SP4W">
    <property type="taxonomic scope" value="Eukaryota"/>
</dbReference>
<dbReference type="RefSeq" id="XP_007838091.1">
    <property type="nucleotide sequence ID" value="XM_007839900.1"/>
</dbReference>
<dbReference type="Proteomes" id="UP000030651">
    <property type="component" value="Unassembled WGS sequence"/>
</dbReference>
<evidence type="ECO:0000313" key="6">
    <source>
        <dbReference type="EMBL" id="ETS77445.1"/>
    </source>
</evidence>
<dbReference type="OMA" id="DVICMAC"/>
<dbReference type="PANTHER" id="PTHR35186">
    <property type="entry name" value="ANK_REP_REGION DOMAIN-CONTAINING PROTEIN"/>
    <property type="match status" value="1"/>
</dbReference>
<name>W3WUB9_PESFW</name>
<dbReference type="HOGENOM" id="CLU_009240_0_0_1"/>
<feature type="domain" description="DUF7580" evidence="5">
    <location>
        <begin position="184"/>
        <end position="425"/>
    </location>
</feature>
<dbReference type="PRINTS" id="PR00723">
    <property type="entry name" value="SUBTILISIN"/>
</dbReference>
<protein>
    <submittedName>
        <fullName evidence="6">Uncharacterized protein</fullName>
    </submittedName>
</protein>
<dbReference type="EMBL" id="KI912116">
    <property type="protein sequence ID" value="ETS77445.1"/>
    <property type="molecule type" value="Genomic_DNA"/>
</dbReference>
<dbReference type="SUPFAM" id="SSF52743">
    <property type="entry name" value="Subtilisin-like"/>
    <property type="match status" value="1"/>
</dbReference>
<dbReference type="AlphaFoldDB" id="W3WUB9"/>
<dbReference type="InParanoid" id="W3WUB9"/>
<dbReference type="Pfam" id="PF00082">
    <property type="entry name" value="Peptidase_S8"/>
    <property type="match status" value="1"/>
</dbReference>
<keyword evidence="3" id="KW-0720">Serine protease</keyword>
<dbReference type="InterPro" id="IPR000209">
    <property type="entry name" value="Peptidase_S8/S53_dom"/>
</dbReference>
<sequence>MATISSLQLAIDVSKVLQQITQYLQTNSQFDPFCARLQIILDQIIPKLENLQSNENYEVSGLLSGLEALCEFASISENSSAQYPALELVLKDRDYATTAFRNLAHNRPHNNQRTKLVTEVESFLSQSSDDDKAGAMPSHADIQEASGTLLGCGKELVVLHGILSTYCRCAPSENGDSKMVAQFRLRNKKQENDDTNVSFGMLFMAHPHQDESAAGLQPCWQDTHICMRRTVKFLGNKHTDGIEIQSDSVDSFCNYISDQLQSGPTLLHLSVANKRLYFEQHSDQETQWVINQPSVSLGQLLDISSHSTDGITGKQKEVLSWLLAKAVWQYYNSPWMAQPWTKQDVHFLGERRPNPNDIANDIAGIYVNEPLLSVSISASTLKGKMPSLPSLRSLRHKIPKILGLGIMLVEIQLGRPIEDLHTEDEWLKHCLGGRPHLNTNYLICRDLIGKPGFFHDIAYPLEDLIRHCINPQKVFLPVARNDEDVQQALHDLVTALEGYITYTKPDNVKPLNLPISPISSKSSILEPRDSRQSLLPVGNHFCTAPLPAKRTAEWPQGQTMAQTHGGSSGWFERMNSLNYILGRAPNESYEKVRIAVLDTGVEPRNAVADYLAGYKDFVCKGDKKQDESGHGTTTLELIFNMCGPADVYALRVFKADEADKGTRKLTIEAIKWCIDNNIDVICMACGFYGFDQALYDVIKEASRKLLIFAAPTNVGNAGEITYPAKHHQDVFCMLSTTADVRLSQLNPTPSSLRGSFAIIGENIRTPDGGENSGTSLSTAIAAGLAGRLLDFARHHACQGAIGDLMPRMQLKDGMSKIFEAMSIRDGIFLCLKPWQLLPKTMRDQVPFKNVDFSSEEIRKARSEICRDICKCLEEL</sequence>
<evidence type="ECO:0000256" key="2">
    <source>
        <dbReference type="ARBA" id="ARBA00022801"/>
    </source>
</evidence>
<dbReference type="GO" id="GO:0004252">
    <property type="term" value="F:serine-type endopeptidase activity"/>
    <property type="evidence" value="ECO:0007669"/>
    <property type="project" value="InterPro"/>
</dbReference>
<keyword evidence="7" id="KW-1185">Reference proteome</keyword>
<proteinExistence type="predicted"/>